<name>A0A645G6M5_9ZZZZ</name>
<reference evidence="1" key="1">
    <citation type="submission" date="2019-08" db="EMBL/GenBank/DDBJ databases">
        <authorList>
            <person name="Kucharzyk K."/>
            <person name="Murdoch R.W."/>
            <person name="Higgins S."/>
            <person name="Loffler F."/>
        </authorList>
    </citation>
    <scope>NUCLEOTIDE SEQUENCE</scope>
</reference>
<evidence type="ECO:0000313" key="1">
    <source>
        <dbReference type="EMBL" id="MPN22528.1"/>
    </source>
</evidence>
<accession>A0A645G6M5</accession>
<protein>
    <recommendedName>
        <fullName evidence="2">NAD-specific glutamate dehydrogenase</fullName>
    </recommendedName>
</protein>
<dbReference type="AlphaFoldDB" id="A0A645G6M5"/>
<comment type="caution">
    <text evidence="1">The sequence shown here is derived from an EMBL/GenBank/DDBJ whole genome shotgun (WGS) entry which is preliminary data.</text>
</comment>
<dbReference type="EMBL" id="VSSQ01070780">
    <property type="protein sequence ID" value="MPN22528.1"/>
    <property type="molecule type" value="Genomic_DNA"/>
</dbReference>
<evidence type="ECO:0008006" key="2">
    <source>
        <dbReference type="Google" id="ProtNLM"/>
    </source>
</evidence>
<proteinExistence type="predicted"/>
<gene>
    <name evidence="1" type="ORF">SDC9_169911</name>
</gene>
<organism evidence="1">
    <name type="scientific">bioreactor metagenome</name>
    <dbReference type="NCBI Taxonomy" id="1076179"/>
    <lineage>
        <taxon>unclassified sequences</taxon>
        <taxon>metagenomes</taxon>
        <taxon>ecological metagenomes</taxon>
    </lineage>
</organism>
<sequence length="188" mass="20193">MFAIGGVAHAAVHGVAQRTGNGRRCRERQHQGNLVLFEVVVEHLVSHAGLDQGRAQFGVHVDDLVHLAQIQHHLAALTRCGRAVAEVAAGGDGPHRHLVRVADLDDLLHLLHGGGSHHGGRRVLFGGHSHHHLGVGTNQLVLDHHIVFAQDFLELGDGRIEAALAHALGQGHVFACHALLSLFLRLRS</sequence>